<dbReference type="STRING" id="530584.SAMN05421630_10248"/>
<proteinExistence type="predicted"/>
<evidence type="ECO:0000313" key="2">
    <source>
        <dbReference type="EMBL" id="SDC42443.1"/>
    </source>
</evidence>
<gene>
    <name evidence="2" type="ORF">SAMN05421630_10248</name>
</gene>
<dbReference type="AlphaFoldDB" id="A0A222VKN5"/>
<evidence type="ECO:0000256" key="1">
    <source>
        <dbReference type="SAM" id="MobiDB-lite"/>
    </source>
</evidence>
<evidence type="ECO:0000313" key="3">
    <source>
        <dbReference type="Proteomes" id="UP000199494"/>
    </source>
</evidence>
<dbReference type="EMBL" id="FMZE01000002">
    <property type="protein sequence ID" value="SDC42443.1"/>
    <property type="molecule type" value="Genomic_DNA"/>
</dbReference>
<keyword evidence="3" id="KW-1185">Reference proteome</keyword>
<accession>A0A222VKN5</accession>
<dbReference type="Proteomes" id="UP000199494">
    <property type="component" value="Unassembled WGS sequence"/>
</dbReference>
<dbReference type="RefSeq" id="WP_091799152.1">
    <property type="nucleotide sequence ID" value="NZ_CP016353.1"/>
</dbReference>
<sequence length="81" mass="9136">MSDDSADHERTDPAETPNTPGTTEKPLAESERAELEWLRRENVLLRTQRTILERVAAGFAEDANATLLRRNTPGTPFDEEK</sequence>
<name>A0A222VKN5_9PSEU</name>
<reference evidence="2 3" key="1">
    <citation type="submission" date="2016-10" db="EMBL/GenBank/DDBJ databases">
        <authorList>
            <person name="de Groot N.N."/>
        </authorList>
    </citation>
    <scope>NUCLEOTIDE SEQUENCE [LARGE SCALE GENOMIC DNA]</scope>
    <source>
        <strain evidence="2 3">CGMCC 4.5506</strain>
    </source>
</reference>
<feature type="compositionally biased region" description="Basic and acidic residues" evidence="1">
    <location>
        <begin position="1"/>
        <end position="13"/>
    </location>
</feature>
<feature type="region of interest" description="Disordered" evidence="1">
    <location>
        <begin position="1"/>
        <end position="33"/>
    </location>
</feature>
<organism evidence="2 3">
    <name type="scientific">Prauserella marina</name>
    <dbReference type="NCBI Taxonomy" id="530584"/>
    <lineage>
        <taxon>Bacteria</taxon>
        <taxon>Bacillati</taxon>
        <taxon>Actinomycetota</taxon>
        <taxon>Actinomycetes</taxon>
        <taxon>Pseudonocardiales</taxon>
        <taxon>Pseudonocardiaceae</taxon>
        <taxon>Prauserella</taxon>
    </lineage>
</organism>
<dbReference type="KEGG" id="pmad:BAY61_05220"/>
<protein>
    <submittedName>
        <fullName evidence="2">Uncharacterized protein</fullName>
    </submittedName>
</protein>